<gene>
    <name evidence="2" type="primary">236</name>
    <name evidence="2" type="ORF">SEA_SPARKLEGODDESS_236</name>
</gene>
<dbReference type="Gene3D" id="3.60.21.10">
    <property type="match status" value="1"/>
</dbReference>
<feature type="domain" description="Calcineurin-like phosphoesterase" evidence="1">
    <location>
        <begin position="1"/>
        <end position="156"/>
    </location>
</feature>
<dbReference type="InterPro" id="IPR024654">
    <property type="entry name" value="Calcineurin-like_PHP_lpxH"/>
</dbReference>
<evidence type="ECO:0000259" key="1">
    <source>
        <dbReference type="Pfam" id="PF12850"/>
    </source>
</evidence>
<dbReference type="InterPro" id="IPR029052">
    <property type="entry name" value="Metallo-depent_PP-like"/>
</dbReference>
<reference evidence="2 3" key="1">
    <citation type="submission" date="2018-07" db="EMBL/GenBank/DDBJ databases">
        <authorList>
            <person name="Dixon J."/>
            <person name="Knudsen H.R."/>
            <person name="Rock W."/>
            <person name="Scott A.N."/>
            <person name="Walsdorf S.L."/>
            <person name="Layton S.R."/>
            <person name="Nayek S."/>
            <person name="Kim T."/>
            <person name="Hughes L.E."/>
            <person name="Garlena R.A."/>
            <person name="Russell D.A."/>
            <person name="Pope W.H."/>
            <person name="Jacobs-Sera D."/>
            <person name="Hatfull G.F."/>
        </authorList>
    </citation>
    <scope>NUCLEOTIDE SEQUENCE [LARGE SCALE GENOMIC DNA]</scope>
</reference>
<sequence length="189" mass="21437">MTVFFTSDTHFGHQRIIELCERPFDSVDEMNEAMIERWNAVVKPTDVVYHLGDVALGKIAESLPLVGRLNGDIALVPGNHDRIFSGEKEKMRVRFDAEYRKVFASILPESLVTSVGGFDVVLSHFPYVGDSHGADRHADKRPKDEGLPIIHGHVHDEWKHNGRMFNVGVDVNDFRPVHVDEVVDWLRSL</sequence>
<accession>A0A345MED4</accession>
<organism evidence="2 3">
    <name type="scientific">Streptomyces phage SparkleGoddess</name>
    <dbReference type="NCBI Taxonomy" id="2283305"/>
    <lineage>
        <taxon>Viruses</taxon>
        <taxon>Duplodnaviria</taxon>
        <taxon>Heunggongvirae</taxon>
        <taxon>Uroviricota</taxon>
        <taxon>Caudoviricetes</taxon>
        <taxon>Stanwilliamsviridae</taxon>
        <taxon>Loccivirinae</taxon>
        <taxon>Gilsonvirus</taxon>
        <taxon>Gilsonvirus comrade</taxon>
    </lineage>
</organism>
<dbReference type="Pfam" id="PF12850">
    <property type="entry name" value="Metallophos_2"/>
    <property type="match status" value="1"/>
</dbReference>
<evidence type="ECO:0000313" key="3">
    <source>
        <dbReference type="Proteomes" id="UP000259914"/>
    </source>
</evidence>
<dbReference type="EMBL" id="MH590589">
    <property type="protein sequence ID" value="AXH68915.1"/>
    <property type="molecule type" value="Genomic_DNA"/>
</dbReference>
<evidence type="ECO:0000313" key="2">
    <source>
        <dbReference type="EMBL" id="AXH68915.1"/>
    </source>
</evidence>
<proteinExistence type="predicted"/>
<dbReference type="SUPFAM" id="SSF56300">
    <property type="entry name" value="Metallo-dependent phosphatases"/>
    <property type="match status" value="1"/>
</dbReference>
<name>A0A345MED4_9CAUD</name>
<dbReference type="Proteomes" id="UP000259914">
    <property type="component" value="Segment"/>
</dbReference>
<protein>
    <submittedName>
        <fullName evidence="2">Phosphoesterase</fullName>
    </submittedName>
</protein>